<dbReference type="InterPro" id="IPR043129">
    <property type="entry name" value="ATPase_NBD"/>
</dbReference>
<protein>
    <submittedName>
        <fullName evidence="2">tRNA (Adenosine(37)-N6)-threonylcarbamoyltransferase complex dimerization subunit type 1 TsaB</fullName>
    </submittedName>
</protein>
<dbReference type="AlphaFoldDB" id="A0A4Q9BI63"/>
<name>A0A4Q9BI63_9BACT</name>
<feature type="domain" description="Gcp-like" evidence="1">
    <location>
        <begin position="35"/>
        <end position="213"/>
    </location>
</feature>
<keyword evidence="2" id="KW-0808">Transferase</keyword>
<dbReference type="Gene3D" id="3.30.420.40">
    <property type="match status" value="2"/>
</dbReference>
<dbReference type="GO" id="GO:0016740">
    <property type="term" value="F:transferase activity"/>
    <property type="evidence" value="ECO:0007669"/>
    <property type="project" value="UniProtKB-KW"/>
</dbReference>
<evidence type="ECO:0000313" key="3">
    <source>
        <dbReference type="Proteomes" id="UP000293583"/>
    </source>
</evidence>
<dbReference type="Proteomes" id="UP000293583">
    <property type="component" value="Unassembled WGS sequence"/>
</dbReference>
<dbReference type="NCBIfam" id="TIGR03725">
    <property type="entry name" value="T6A_YeaZ"/>
    <property type="match status" value="1"/>
</dbReference>
<dbReference type="PANTHER" id="PTHR11735:SF11">
    <property type="entry name" value="TRNA THREONYLCARBAMOYLADENOSINE BIOSYNTHESIS PROTEIN TSAB"/>
    <property type="match status" value="1"/>
</dbReference>
<dbReference type="Pfam" id="PF00814">
    <property type="entry name" value="TsaD"/>
    <property type="match status" value="1"/>
</dbReference>
<dbReference type="RefSeq" id="WP_130922659.1">
    <property type="nucleotide sequence ID" value="NZ_JAANOL010000005.1"/>
</dbReference>
<accession>A0A4Q9BI63</accession>
<organism evidence="2 3">
    <name type="scientific">Aquirufa antheringensis</name>
    <dbReference type="NCBI Taxonomy" id="2516559"/>
    <lineage>
        <taxon>Bacteria</taxon>
        <taxon>Pseudomonadati</taxon>
        <taxon>Bacteroidota</taxon>
        <taxon>Cytophagia</taxon>
        <taxon>Cytophagales</taxon>
        <taxon>Flectobacillaceae</taxon>
        <taxon>Aquirufa</taxon>
    </lineage>
</organism>
<dbReference type="CDD" id="cd24032">
    <property type="entry name" value="ASKHA_NBD_TsaB"/>
    <property type="match status" value="1"/>
</dbReference>
<dbReference type="PANTHER" id="PTHR11735">
    <property type="entry name" value="TRNA N6-ADENOSINE THREONYLCARBAMOYLTRANSFERASE"/>
    <property type="match status" value="1"/>
</dbReference>
<dbReference type="InterPro" id="IPR022496">
    <property type="entry name" value="T6A_TsaB"/>
</dbReference>
<proteinExistence type="predicted"/>
<dbReference type="GO" id="GO:0005829">
    <property type="term" value="C:cytosol"/>
    <property type="evidence" value="ECO:0007669"/>
    <property type="project" value="TreeGrafter"/>
</dbReference>
<evidence type="ECO:0000259" key="1">
    <source>
        <dbReference type="Pfam" id="PF00814"/>
    </source>
</evidence>
<dbReference type="EMBL" id="SEWY01000001">
    <property type="protein sequence ID" value="TBH75551.1"/>
    <property type="molecule type" value="Genomic_DNA"/>
</dbReference>
<comment type="caution">
    <text evidence="2">The sequence shown here is derived from an EMBL/GenBank/DDBJ whole genome shotgun (WGS) entry which is preliminary data.</text>
</comment>
<gene>
    <name evidence="2" type="primary">tsaB</name>
    <name evidence="2" type="ORF">EWU20_02910</name>
</gene>
<sequence>MSLILSLDTSTQNCSVALHENGQLITQELVDEEGSHSKSLTLLIEKVMKTAGRTLAELSAVAVSNGPGSYTGLRIGLATAKGICFALDKPLICLPTLRVLASAVDAPAGSLLLPMLDARRMEVYAAVYTPALEEVSPQEAHILNQESFQTFAPVVAFGNGSAKWQEICTHSSITFLDGPLLPEAQYMGKLAHEAFLNQTFENLVTKEPDYLKEYMGTKPKLKSL</sequence>
<dbReference type="SUPFAM" id="SSF53067">
    <property type="entry name" value="Actin-like ATPase domain"/>
    <property type="match status" value="2"/>
</dbReference>
<dbReference type="InterPro" id="IPR000905">
    <property type="entry name" value="Gcp-like_dom"/>
</dbReference>
<dbReference type="GO" id="GO:0002949">
    <property type="term" value="P:tRNA threonylcarbamoyladenosine modification"/>
    <property type="evidence" value="ECO:0007669"/>
    <property type="project" value="InterPro"/>
</dbReference>
<reference evidence="2 3" key="1">
    <citation type="submission" date="2019-02" db="EMBL/GenBank/DDBJ databases">
        <title>Genome of a new Bacteroidetes strain.</title>
        <authorList>
            <person name="Pitt A."/>
        </authorList>
    </citation>
    <scope>NUCLEOTIDE SEQUENCE [LARGE SCALE GENOMIC DNA]</scope>
    <source>
        <strain evidence="2 3">103A-SOEBACH</strain>
    </source>
</reference>
<dbReference type="OrthoDB" id="9784166at2"/>
<keyword evidence="3" id="KW-1185">Reference proteome</keyword>
<evidence type="ECO:0000313" key="2">
    <source>
        <dbReference type="EMBL" id="TBH75551.1"/>
    </source>
</evidence>